<evidence type="ECO:0000313" key="3">
    <source>
        <dbReference type="Proteomes" id="UP000001072"/>
    </source>
</evidence>
<reference evidence="3" key="1">
    <citation type="journal article" date="2011" name="Proc. Natl. Acad. Sci. U.S.A.">
        <title>Obligate biotrophy features unraveled by the genomic analysis of rust fungi.</title>
        <authorList>
            <person name="Duplessis S."/>
            <person name="Cuomo C.A."/>
            <person name="Lin Y.-C."/>
            <person name="Aerts A."/>
            <person name="Tisserant E."/>
            <person name="Veneault-Fourrey C."/>
            <person name="Joly D.L."/>
            <person name="Hacquard S."/>
            <person name="Amselem J."/>
            <person name="Cantarel B.L."/>
            <person name="Chiu R."/>
            <person name="Coutinho P.M."/>
            <person name="Feau N."/>
            <person name="Field M."/>
            <person name="Frey P."/>
            <person name="Gelhaye E."/>
            <person name="Goldberg J."/>
            <person name="Grabherr M.G."/>
            <person name="Kodira C.D."/>
            <person name="Kohler A."/>
            <person name="Kuees U."/>
            <person name="Lindquist E.A."/>
            <person name="Lucas S.M."/>
            <person name="Mago R."/>
            <person name="Mauceli E."/>
            <person name="Morin E."/>
            <person name="Murat C."/>
            <person name="Pangilinan J.L."/>
            <person name="Park R."/>
            <person name="Pearson M."/>
            <person name="Quesneville H."/>
            <person name="Rouhier N."/>
            <person name="Sakthikumar S."/>
            <person name="Salamov A.A."/>
            <person name="Schmutz J."/>
            <person name="Selles B."/>
            <person name="Shapiro H."/>
            <person name="Tanguay P."/>
            <person name="Tuskan G.A."/>
            <person name="Henrissat B."/>
            <person name="Van de Peer Y."/>
            <person name="Rouze P."/>
            <person name="Ellis J.G."/>
            <person name="Dodds P.N."/>
            <person name="Schein J.E."/>
            <person name="Zhong S."/>
            <person name="Hamelin R.C."/>
            <person name="Grigoriev I.V."/>
            <person name="Szabo L.J."/>
            <person name="Martin F."/>
        </authorList>
    </citation>
    <scope>NUCLEOTIDE SEQUENCE [LARGE SCALE GENOMIC DNA]</scope>
    <source>
        <strain evidence="3">98AG31 / pathotype 3-4-7</strain>
    </source>
</reference>
<gene>
    <name evidence="2" type="ORF">MELLADRAFT_62535</name>
</gene>
<dbReference type="Proteomes" id="UP000001072">
    <property type="component" value="Unassembled WGS sequence"/>
</dbReference>
<dbReference type="AlphaFoldDB" id="F4RJ97"/>
<name>F4RJ97_MELLP</name>
<dbReference type="OrthoDB" id="2505381at2759"/>
<dbReference type="GeneID" id="18929930"/>
<dbReference type="InParanoid" id="F4RJ97"/>
<keyword evidence="3" id="KW-1185">Reference proteome</keyword>
<dbReference type="VEuPathDB" id="FungiDB:MELLADRAFT_62535"/>
<sequence length="529" mass="58523">MPPVRSKAKESNSTARKSSPHPYSSGMYLESNVYCFLLDSDRRACIEAKGKAKAKAKPRNPHLDDEFQPNKAGHLYDDTCVLSGVVNQYLRQMIQNAEMVVTDYDLAVAFFLEETGHLKLGNIPNRQHDLQTCALHIKHTIEVHLADPASEPPFGLRYPNIHALHQLTKERSKSPRALRSNKAVIVVDSAGRLLLINLPPKSMKKKGDDHKKKYGCSEAPSEVEEGMTIEIGPKKTKDMSSELGNLEQVLKAFEGAARLHALPTYEASRHESVSNIPSYTDIQPRLLKAKNSPVPILGAVYGSLPYEAFGYPLGSSHDTKMQLGLERQGYTLDDVGEGPASSRYLPVVMGLGEESLLNSLKMLDWRRNRTGLTKCPGLLMRLCSPRPMRLLNTLSASFKKTRVLCFLIESRVYTIKSYKRQINYNMQVAPHQDGKNSDLLDSVFIYGKGYTGGRMVFGSLGVSVCGDPGYSTHGRFKFLDHAVSPILALSGSTPPLRISLALYSHADVYSGAARQPQNVATVSASRFFN</sequence>
<dbReference type="KEGG" id="mlr:MELLADRAFT_62535"/>
<dbReference type="Gene3D" id="3.60.130.30">
    <property type="match status" value="1"/>
</dbReference>
<dbReference type="HOGENOM" id="CLU_029635_1_0_1"/>
<feature type="region of interest" description="Disordered" evidence="1">
    <location>
        <begin position="1"/>
        <end position="22"/>
    </location>
</feature>
<organism evidence="3">
    <name type="scientific">Melampsora larici-populina (strain 98AG31 / pathotype 3-4-7)</name>
    <name type="common">Poplar leaf rust fungus</name>
    <dbReference type="NCBI Taxonomy" id="747676"/>
    <lineage>
        <taxon>Eukaryota</taxon>
        <taxon>Fungi</taxon>
        <taxon>Dikarya</taxon>
        <taxon>Basidiomycota</taxon>
        <taxon>Pucciniomycotina</taxon>
        <taxon>Pucciniomycetes</taxon>
        <taxon>Pucciniales</taxon>
        <taxon>Melampsoraceae</taxon>
        <taxon>Melampsora</taxon>
    </lineage>
</organism>
<evidence type="ECO:0000313" key="2">
    <source>
        <dbReference type="EMBL" id="EGG07539.1"/>
    </source>
</evidence>
<protein>
    <submittedName>
        <fullName evidence="2">Uncharacterized protein</fullName>
    </submittedName>
</protein>
<dbReference type="EMBL" id="GL883104">
    <property type="protein sequence ID" value="EGG07539.1"/>
    <property type="molecule type" value="Genomic_DNA"/>
</dbReference>
<evidence type="ECO:0000256" key="1">
    <source>
        <dbReference type="SAM" id="MobiDB-lite"/>
    </source>
</evidence>
<proteinExistence type="predicted"/>
<dbReference type="RefSeq" id="XP_007409446.1">
    <property type="nucleotide sequence ID" value="XM_007409384.1"/>
</dbReference>
<accession>F4RJ97</accession>